<dbReference type="InterPro" id="IPR006170">
    <property type="entry name" value="PBP/GOBP"/>
</dbReference>
<organism evidence="7">
    <name type="scientific">Aulacocentrum confusum</name>
    <dbReference type="NCBI Taxonomy" id="2767324"/>
    <lineage>
        <taxon>Eukaryota</taxon>
        <taxon>Metazoa</taxon>
        <taxon>Ecdysozoa</taxon>
        <taxon>Arthropoda</taxon>
        <taxon>Hexapoda</taxon>
        <taxon>Insecta</taxon>
        <taxon>Pterygota</taxon>
        <taxon>Neoptera</taxon>
        <taxon>Endopterygota</taxon>
        <taxon>Hymenoptera</taxon>
        <taxon>Apocrita</taxon>
        <taxon>Ichneumonoidea</taxon>
        <taxon>Braconidae</taxon>
        <taxon>Macrocentrinae</taxon>
        <taxon>Aulacocentrum</taxon>
    </lineage>
</organism>
<protein>
    <submittedName>
        <fullName evidence="7">Odorant-binding protein 4</fullName>
    </submittedName>
</protein>
<dbReference type="InterPro" id="IPR036728">
    <property type="entry name" value="PBP_GOBP_sf"/>
</dbReference>
<dbReference type="EMBL" id="MT670926">
    <property type="protein sequence ID" value="QNL14930.1"/>
    <property type="molecule type" value="mRNA"/>
</dbReference>
<name>A0A7G8Z905_9HYME</name>
<evidence type="ECO:0000256" key="2">
    <source>
        <dbReference type="ARBA" id="ARBA00008098"/>
    </source>
</evidence>
<evidence type="ECO:0000256" key="3">
    <source>
        <dbReference type="ARBA" id="ARBA00022525"/>
    </source>
</evidence>
<evidence type="ECO:0000256" key="1">
    <source>
        <dbReference type="ARBA" id="ARBA00004613"/>
    </source>
</evidence>
<proteinExistence type="evidence at transcript level"/>
<dbReference type="PANTHER" id="PTHR11857">
    <property type="entry name" value="ODORANT BINDING PROTEIN-RELATED"/>
    <property type="match status" value="1"/>
</dbReference>
<sequence length="144" mass="16343">MNSFTVASLIVLVTLCAGFLPTHAEEEDDDNPLKALAKESIEHCKDKLSDENKELLKKNRKADNREIRCFQACVLNHVGALKDTKFDMDKIKQVVNDNVDEVERDDWIAAINVCREDGEKETDECDVAGAFVQCFNNYEESDEE</sequence>
<dbReference type="CDD" id="cd23992">
    <property type="entry name" value="PBP_GOBP"/>
    <property type="match status" value="1"/>
</dbReference>
<dbReference type="Gene3D" id="1.10.238.20">
    <property type="entry name" value="Pheromone/general odorant binding protein domain"/>
    <property type="match status" value="1"/>
</dbReference>
<evidence type="ECO:0000256" key="6">
    <source>
        <dbReference type="SAM" id="SignalP"/>
    </source>
</evidence>
<evidence type="ECO:0000313" key="7">
    <source>
        <dbReference type="EMBL" id="QNL14930.1"/>
    </source>
</evidence>
<keyword evidence="5" id="KW-0175">Coiled coil</keyword>
<dbReference type="GO" id="GO:0005549">
    <property type="term" value="F:odorant binding"/>
    <property type="evidence" value="ECO:0007669"/>
    <property type="project" value="InterPro"/>
</dbReference>
<dbReference type="SMART" id="SM00708">
    <property type="entry name" value="PhBP"/>
    <property type="match status" value="1"/>
</dbReference>
<evidence type="ECO:0000256" key="5">
    <source>
        <dbReference type="SAM" id="Coils"/>
    </source>
</evidence>
<comment type="similarity">
    <text evidence="2">Belongs to the PBP/GOBP family.</text>
</comment>
<feature type="coiled-coil region" evidence="5">
    <location>
        <begin position="38"/>
        <end position="65"/>
    </location>
</feature>
<feature type="signal peptide" evidence="6">
    <location>
        <begin position="1"/>
        <end position="24"/>
    </location>
</feature>
<dbReference type="GO" id="GO:0007608">
    <property type="term" value="P:sensory perception of smell"/>
    <property type="evidence" value="ECO:0007669"/>
    <property type="project" value="TreeGrafter"/>
</dbReference>
<dbReference type="AlphaFoldDB" id="A0A7G8Z905"/>
<dbReference type="GO" id="GO:0005615">
    <property type="term" value="C:extracellular space"/>
    <property type="evidence" value="ECO:0007669"/>
    <property type="project" value="TreeGrafter"/>
</dbReference>
<keyword evidence="3" id="KW-0964">Secreted</keyword>
<dbReference type="SUPFAM" id="SSF47565">
    <property type="entry name" value="Insect pheromone/odorant-binding proteins"/>
    <property type="match status" value="1"/>
</dbReference>
<evidence type="ECO:0000256" key="4">
    <source>
        <dbReference type="ARBA" id="ARBA00022729"/>
    </source>
</evidence>
<dbReference type="Pfam" id="PF01395">
    <property type="entry name" value="PBP_GOBP"/>
    <property type="match status" value="1"/>
</dbReference>
<feature type="chain" id="PRO_5028900635" evidence="6">
    <location>
        <begin position="25"/>
        <end position="144"/>
    </location>
</feature>
<accession>A0A7G8Z905</accession>
<gene>
    <name evidence="7" type="primary">OBP4</name>
</gene>
<reference evidence="7" key="1">
    <citation type="submission" date="2020-06" db="EMBL/GenBank/DDBJ databases">
        <authorList>
            <person name="Sheng S."/>
        </authorList>
    </citation>
    <scope>NUCLEOTIDE SEQUENCE</scope>
    <source>
        <tissue evidence="7">Antenna</tissue>
    </source>
</reference>
<keyword evidence="4 6" id="KW-0732">Signal</keyword>
<dbReference type="PANTHER" id="PTHR11857:SF43">
    <property type="entry name" value="GEO07291P1-RELATED"/>
    <property type="match status" value="1"/>
</dbReference>
<comment type="subcellular location">
    <subcellularLocation>
        <location evidence="1">Secreted</location>
    </subcellularLocation>
</comment>